<reference evidence="15 16" key="1">
    <citation type="submission" date="2016-11" db="EMBL/GenBank/DDBJ databases">
        <title>Interaction between Lactobacillus species and yeast in water kefir.</title>
        <authorList>
            <person name="Behr J."/>
            <person name="Xu D."/>
            <person name="Vogel R.F."/>
        </authorList>
    </citation>
    <scope>NUCLEOTIDE SEQUENCE [LARGE SCALE GENOMIC DNA]</scope>
    <source>
        <strain evidence="15 16">TMW 1.1822</strain>
    </source>
</reference>
<comment type="catalytic activity">
    <reaction evidence="1">
        <text>Endonucleolytic cleavage to 5'-phosphomonoester.</text>
        <dbReference type="EC" id="3.1.26.4"/>
    </reaction>
</comment>
<feature type="coiled-coil region" evidence="13">
    <location>
        <begin position="121"/>
        <end position="155"/>
    </location>
</feature>
<dbReference type="InterPro" id="IPR002156">
    <property type="entry name" value="RNaseH_domain"/>
</dbReference>
<dbReference type="InterPro" id="IPR050092">
    <property type="entry name" value="RNase_H"/>
</dbReference>
<protein>
    <recommendedName>
        <fullName evidence="7">Ribonuclease H</fullName>
        <ecNumber evidence="6">3.1.26.4</ecNumber>
    </recommendedName>
</protein>
<dbReference type="Pfam" id="PF00075">
    <property type="entry name" value="RNase_H"/>
    <property type="match status" value="1"/>
</dbReference>
<dbReference type="EMBL" id="CP018176">
    <property type="protein sequence ID" value="AUJ30228.1"/>
    <property type="molecule type" value="Genomic_DNA"/>
</dbReference>
<evidence type="ECO:0000256" key="12">
    <source>
        <dbReference type="ARBA" id="ARBA00022842"/>
    </source>
</evidence>
<dbReference type="InterPro" id="IPR011320">
    <property type="entry name" value="RNase_H1_N"/>
</dbReference>
<keyword evidence="10" id="KW-0255">Endonuclease</keyword>
<dbReference type="GO" id="GO:0043137">
    <property type="term" value="P:DNA replication, removal of RNA primer"/>
    <property type="evidence" value="ECO:0007669"/>
    <property type="project" value="TreeGrafter"/>
</dbReference>
<sequence>MAFKYYVVSRGRKPGIYKTWSECQMQVQGYQQARFKGFNNLSEAKGWLDNPEQFVQKKTSQVNSKQRHLSEADIVLWTDGGSRNNGNKKGQHVKADDKAAWAFLFVEGEKRYSDSAGEYGATNNRMEIMALLRALEELENQKLNNKQILAILDSRYVLDAINKNWLSNWKKRGWKTSNGTAVANQELWQKIATQLLEFPNIVFSWTKGHLDNEGNLFVDELLNKTMDKM</sequence>
<dbReference type="PIRSF" id="PIRSF036852">
    <property type="entry name" value="Ribonuclease_H1_euk"/>
    <property type="match status" value="1"/>
</dbReference>
<name>A0A3Q8CT77_9LACO</name>
<dbReference type="InterPro" id="IPR009027">
    <property type="entry name" value="Ribosomal_bL9/RNase_H1_N"/>
</dbReference>
<dbReference type="RefSeq" id="WP_141054134.1">
    <property type="nucleotide sequence ID" value="NZ_CP018176.1"/>
</dbReference>
<comment type="cofactor">
    <cofactor evidence="2">
        <name>Mg(2+)</name>
        <dbReference type="ChEBI" id="CHEBI:18420"/>
    </cofactor>
</comment>
<evidence type="ECO:0000256" key="13">
    <source>
        <dbReference type="SAM" id="Coils"/>
    </source>
</evidence>
<comment type="function">
    <text evidence="3">Endonuclease that specifically degrades the RNA of RNA-DNA hybrids.</text>
</comment>
<dbReference type="PROSITE" id="PS50879">
    <property type="entry name" value="RNASE_H_1"/>
    <property type="match status" value="1"/>
</dbReference>
<evidence type="ECO:0000313" key="16">
    <source>
        <dbReference type="Proteomes" id="UP000314960"/>
    </source>
</evidence>
<dbReference type="KEGG" id="lhw:BSQ49_08520"/>
<dbReference type="CDD" id="cd09278">
    <property type="entry name" value="RNase_HI_prokaryote_like"/>
    <property type="match status" value="1"/>
</dbReference>
<keyword evidence="13" id="KW-0175">Coiled coil</keyword>
<evidence type="ECO:0000256" key="9">
    <source>
        <dbReference type="ARBA" id="ARBA00022723"/>
    </source>
</evidence>
<dbReference type="PANTHER" id="PTHR10642:SF26">
    <property type="entry name" value="RIBONUCLEASE H1"/>
    <property type="match status" value="1"/>
</dbReference>
<dbReference type="SUPFAM" id="SSF53098">
    <property type="entry name" value="Ribonuclease H-like"/>
    <property type="match status" value="1"/>
</dbReference>
<evidence type="ECO:0000256" key="2">
    <source>
        <dbReference type="ARBA" id="ARBA00001946"/>
    </source>
</evidence>
<dbReference type="Gene3D" id="3.40.970.10">
    <property type="entry name" value="Ribonuclease H1, N-terminal domain"/>
    <property type="match status" value="1"/>
</dbReference>
<dbReference type="GO" id="GO:0000287">
    <property type="term" value="F:magnesium ion binding"/>
    <property type="evidence" value="ECO:0007669"/>
    <property type="project" value="InterPro"/>
</dbReference>
<evidence type="ECO:0000256" key="3">
    <source>
        <dbReference type="ARBA" id="ARBA00004065"/>
    </source>
</evidence>
<evidence type="ECO:0000256" key="10">
    <source>
        <dbReference type="ARBA" id="ARBA00022759"/>
    </source>
</evidence>
<evidence type="ECO:0000256" key="5">
    <source>
        <dbReference type="ARBA" id="ARBA00011245"/>
    </source>
</evidence>
<dbReference type="Proteomes" id="UP000314960">
    <property type="component" value="Chromosome"/>
</dbReference>
<dbReference type="InterPro" id="IPR017067">
    <property type="entry name" value="RNase_H1_euk"/>
</dbReference>
<evidence type="ECO:0000256" key="11">
    <source>
        <dbReference type="ARBA" id="ARBA00022801"/>
    </source>
</evidence>
<dbReference type="Gene3D" id="3.30.420.10">
    <property type="entry name" value="Ribonuclease H-like superfamily/Ribonuclease H"/>
    <property type="match status" value="1"/>
</dbReference>
<dbReference type="PANTHER" id="PTHR10642">
    <property type="entry name" value="RIBONUCLEASE H1"/>
    <property type="match status" value="1"/>
</dbReference>
<dbReference type="GO" id="GO:0004523">
    <property type="term" value="F:RNA-DNA hybrid ribonuclease activity"/>
    <property type="evidence" value="ECO:0007669"/>
    <property type="project" value="UniProtKB-EC"/>
</dbReference>
<accession>A0A3Q8CT77</accession>
<dbReference type="InterPro" id="IPR012337">
    <property type="entry name" value="RNaseH-like_sf"/>
</dbReference>
<dbReference type="SUPFAM" id="SSF55658">
    <property type="entry name" value="L9 N-domain-like"/>
    <property type="match status" value="1"/>
</dbReference>
<keyword evidence="11" id="KW-0378">Hydrolase</keyword>
<comment type="subunit">
    <text evidence="5">Monomer.</text>
</comment>
<keyword evidence="8" id="KW-0540">Nuclease</keyword>
<dbReference type="InterPro" id="IPR022892">
    <property type="entry name" value="RNaseHI"/>
</dbReference>
<dbReference type="EC" id="3.1.26.4" evidence="6"/>
<feature type="domain" description="RNase H type-1" evidence="14">
    <location>
        <begin position="70"/>
        <end position="227"/>
    </location>
</feature>
<dbReference type="InterPro" id="IPR037056">
    <property type="entry name" value="RNase_H1_N_sf"/>
</dbReference>
<dbReference type="AlphaFoldDB" id="A0A3Q8CT77"/>
<comment type="similarity">
    <text evidence="4">Belongs to the RNase H family.</text>
</comment>
<keyword evidence="9" id="KW-0479">Metal-binding</keyword>
<evidence type="ECO:0000256" key="4">
    <source>
        <dbReference type="ARBA" id="ARBA00005300"/>
    </source>
</evidence>
<dbReference type="FunFam" id="3.40.970.10:FF:000002">
    <property type="entry name" value="Ribonuclease H"/>
    <property type="match status" value="1"/>
</dbReference>
<evidence type="ECO:0000256" key="6">
    <source>
        <dbReference type="ARBA" id="ARBA00012180"/>
    </source>
</evidence>
<evidence type="ECO:0000256" key="8">
    <source>
        <dbReference type="ARBA" id="ARBA00022722"/>
    </source>
</evidence>
<evidence type="ECO:0000259" key="14">
    <source>
        <dbReference type="PROSITE" id="PS50879"/>
    </source>
</evidence>
<dbReference type="Pfam" id="PF01693">
    <property type="entry name" value="Cauli_VI"/>
    <property type="match status" value="1"/>
</dbReference>
<dbReference type="GO" id="GO:0003676">
    <property type="term" value="F:nucleic acid binding"/>
    <property type="evidence" value="ECO:0007669"/>
    <property type="project" value="InterPro"/>
</dbReference>
<proteinExistence type="inferred from homology"/>
<evidence type="ECO:0000256" key="1">
    <source>
        <dbReference type="ARBA" id="ARBA00000077"/>
    </source>
</evidence>
<evidence type="ECO:0000256" key="7">
    <source>
        <dbReference type="ARBA" id="ARBA00017721"/>
    </source>
</evidence>
<evidence type="ECO:0000313" key="15">
    <source>
        <dbReference type="EMBL" id="AUJ30228.1"/>
    </source>
</evidence>
<dbReference type="InterPro" id="IPR036397">
    <property type="entry name" value="RNaseH_sf"/>
</dbReference>
<gene>
    <name evidence="15" type="ORF">BSQ49_08520</name>
</gene>
<organism evidence="15 16">
    <name type="scientific">Liquorilactobacillus hordei</name>
    <dbReference type="NCBI Taxonomy" id="468911"/>
    <lineage>
        <taxon>Bacteria</taxon>
        <taxon>Bacillati</taxon>
        <taxon>Bacillota</taxon>
        <taxon>Bacilli</taxon>
        <taxon>Lactobacillales</taxon>
        <taxon>Lactobacillaceae</taxon>
        <taxon>Liquorilactobacillus</taxon>
    </lineage>
</organism>
<keyword evidence="12" id="KW-0460">Magnesium</keyword>